<evidence type="ECO:0000259" key="2">
    <source>
        <dbReference type="Pfam" id="PF13568"/>
    </source>
</evidence>
<keyword evidence="1" id="KW-0732">Signal</keyword>
<evidence type="ECO:0000256" key="1">
    <source>
        <dbReference type="SAM" id="SignalP"/>
    </source>
</evidence>
<name>A0ABX3NRC3_9BACT</name>
<dbReference type="RefSeq" id="WP_014218748.1">
    <property type="nucleotide sequence ID" value="NZ_LWBO01000034.1"/>
</dbReference>
<organism evidence="3 4">
    <name type="scientific">Niastella koreensis</name>
    <dbReference type="NCBI Taxonomy" id="354356"/>
    <lineage>
        <taxon>Bacteria</taxon>
        <taxon>Pseudomonadati</taxon>
        <taxon>Bacteroidota</taxon>
        <taxon>Chitinophagia</taxon>
        <taxon>Chitinophagales</taxon>
        <taxon>Chitinophagaceae</taxon>
        <taxon>Niastella</taxon>
    </lineage>
</organism>
<reference evidence="3 4" key="1">
    <citation type="submission" date="2016-04" db="EMBL/GenBank/DDBJ databases">
        <authorList>
            <person name="Chen L."/>
            <person name="Zhuang W."/>
            <person name="Wang G."/>
        </authorList>
    </citation>
    <scope>NUCLEOTIDE SEQUENCE [LARGE SCALE GENOMIC DNA]</scope>
    <source>
        <strain evidence="4">GR20</strain>
    </source>
</reference>
<keyword evidence="4" id="KW-1185">Reference proteome</keyword>
<feature type="signal peptide" evidence="1">
    <location>
        <begin position="1"/>
        <end position="20"/>
    </location>
</feature>
<accession>A0ABX3NRC3</accession>
<evidence type="ECO:0000313" key="4">
    <source>
        <dbReference type="Proteomes" id="UP000192277"/>
    </source>
</evidence>
<dbReference type="InterPro" id="IPR025665">
    <property type="entry name" value="Beta-barrel_OMP_2"/>
</dbReference>
<evidence type="ECO:0000313" key="3">
    <source>
        <dbReference type="EMBL" id="OQP43769.1"/>
    </source>
</evidence>
<comment type="caution">
    <text evidence="3">The sequence shown here is derived from an EMBL/GenBank/DDBJ whole genome shotgun (WGS) entry which is preliminary data.</text>
</comment>
<proteinExistence type="predicted"/>
<dbReference type="EMBL" id="LWBO01000034">
    <property type="protein sequence ID" value="OQP43769.1"/>
    <property type="molecule type" value="Genomic_DNA"/>
</dbReference>
<protein>
    <recommendedName>
        <fullName evidence="2">Outer membrane protein beta-barrel domain-containing protein</fullName>
    </recommendedName>
</protein>
<dbReference type="Proteomes" id="UP000192277">
    <property type="component" value="Unassembled WGS sequence"/>
</dbReference>
<feature type="chain" id="PRO_5047112139" description="Outer membrane protein beta-barrel domain-containing protein" evidence="1">
    <location>
        <begin position="21"/>
        <end position="206"/>
    </location>
</feature>
<feature type="domain" description="Outer membrane protein beta-barrel" evidence="2">
    <location>
        <begin position="22"/>
        <end position="183"/>
    </location>
</feature>
<sequence>MKRYICILVASTFLVSTVKAQISYGVKAGGNITAMLGTYTYTSDKVGFNAGVFGALPLNKSFSLQAELYYSAQGEKQWYYTSNSWDPVSGSFTDGHYIKIPNRMSYLNLPVLVKFKTTCGCFIEAGLQAGWLISAHSKTPDGKVDEKDLYRSFDFSGTAGLGYQFPFGLGVDLRYNRSLMSVLKSNAYSTYNSVAQLGLFYVLSKH</sequence>
<dbReference type="Pfam" id="PF13568">
    <property type="entry name" value="OMP_b-brl_2"/>
    <property type="match status" value="1"/>
</dbReference>
<gene>
    <name evidence="3" type="ORF">A4D02_09810</name>
</gene>